<organism evidence="2 3">
    <name type="scientific">Pyrenophora seminiperda CCB06</name>
    <dbReference type="NCBI Taxonomy" id="1302712"/>
    <lineage>
        <taxon>Eukaryota</taxon>
        <taxon>Fungi</taxon>
        <taxon>Dikarya</taxon>
        <taxon>Ascomycota</taxon>
        <taxon>Pezizomycotina</taxon>
        <taxon>Dothideomycetes</taxon>
        <taxon>Pleosporomycetidae</taxon>
        <taxon>Pleosporales</taxon>
        <taxon>Pleosporineae</taxon>
        <taxon>Pleosporaceae</taxon>
        <taxon>Pyrenophora</taxon>
    </lineage>
</organism>
<evidence type="ECO:0000256" key="1">
    <source>
        <dbReference type="SAM" id="MobiDB-lite"/>
    </source>
</evidence>
<keyword evidence="2" id="KW-0378">Hydrolase</keyword>
<reference evidence="2 3" key="1">
    <citation type="journal article" date="2014" name="PLoS ONE">
        <title>De novo Genome Assembly of the Fungal Plant Pathogen Pyrenophora semeniperda.</title>
        <authorList>
            <person name="Soliai M.M."/>
            <person name="Meyer S.E."/>
            <person name="Udall J.A."/>
            <person name="Elzinga D.E."/>
            <person name="Hermansen R.A."/>
            <person name="Bodily P.M."/>
            <person name="Hart A.A."/>
            <person name="Coleman C.E."/>
        </authorList>
    </citation>
    <scope>NUCLEOTIDE SEQUENCE [LARGE SCALE GENOMIC DNA]</scope>
    <source>
        <strain evidence="2 3">CCB06</strain>
        <tissue evidence="2">Mycelium</tissue>
    </source>
</reference>
<accession>A0A3M7M095</accession>
<dbReference type="Proteomes" id="UP000265663">
    <property type="component" value="Unassembled WGS sequence"/>
</dbReference>
<protein>
    <submittedName>
        <fullName evidence="2">Valacyclovir hydrolase</fullName>
    </submittedName>
</protein>
<dbReference type="SUPFAM" id="SSF53474">
    <property type="entry name" value="alpha/beta-Hydrolases"/>
    <property type="match status" value="1"/>
</dbReference>
<dbReference type="Gene3D" id="3.40.50.1820">
    <property type="entry name" value="alpha/beta hydrolase"/>
    <property type="match status" value="1"/>
</dbReference>
<keyword evidence="3" id="KW-1185">Reference proteome</keyword>
<evidence type="ECO:0000313" key="3">
    <source>
        <dbReference type="Proteomes" id="UP000265663"/>
    </source>
</evidence>
<evidence type="ECO:0000313" key="2">
    <source>
        <dbReference type="EMBL" id="RMZ67937.1"/>
    </source>
</evidence>
<sequence length="218" mass="23489">MSNPSNLVLPRLGTPPSSTKIPISGPPESTFTSLFGALLPPAQYLSTSHGKAAYYTIPQSGALKSAPSDRVLFIHGVQTPALGMLPLARALHTLFPATEFVLLDLWGHGLSDTPILVVAEAVREWQMREHAGHVASVVAIVRDGGVMDNHDCFTKAVWTEIPSLVVLGEKDDVCTEQELRDLGFQDVFVVQQAGHGVVRERVPEVAGFIGSFWSKLGI</sequence>
<dbReference type="InterPro" id="IPR029058">
    <property type="entry name" value="AB_hydrolase_fold"/>
</dbReference>
<name>A0A3M7M095_9PLEO</name>
<dbReference type="OrthoDB" id="408373at2759"/>
<proteinExistence type="predicted"/>
<dbReference type="GO" id="GO:0016787">
    <property type="term" value="F:hydrolase activity"/>
    <property type="evidence" value="ECO:0007669"/>
    <property type="project" value="UniProtKB-KW"/>
</dbReference>
<dbReference type="EMBL" id="KE747814">
    <property type="protein sequence ID" value="RMZ67937.1"/>
    <property type="molecule type" value="Genomic_DNA"/>
</dbReference>
<gene>
    <name evidence="2" type="ORF">GMOD_00004019</name>
</gene>
<dbReference type="AlphaFoldDB" id="A0A3M7M095"/>
<feature type="region of interest" description="Disordered" evidence="1">
    <location>
        <begin position="1"/>
        <end position="22"/>
    </location>
</feature>